<accession>A0ABS4JQ04</accession>
<name>A0ABS4JQ04_9FIRM</name>
<comment type="caution">
    <text evidence="1">The sequence shown here is derived from an EMBL/GenBank/DDBJ whole genome shotgun (WGS) entry which is preliminary data.</text>
</comment>
<organism evidence="1 2">
    <name type="scientific">Symbiobacterium terraclitae</name>
    <dbReference type="NCBI Taxonomy" id="557451"/>
    <lineage>
        <taxon>Bacteria</taxon>
        <taxon>Bacillati</taxon>
        <taxon>Bacillota</taxon>
        <taxon>Clostridia</taxon>
        <taxon>Eubacteriales</taxon>
        <taxon>Symbiobacteriaceae</taxon>
        <taxon>Symbiobacterium</taxon>
    </lineage>
</organism>
<evidence type="ECO:0008006" key="3">
    <source>
        <dbReference type="Google" id="ProtNLM"/>
    </source>
</evidence>
<protein>
    <recommendedName>
        <fullName evidence="3">DUF559 domain-containing protein</fullName>
    </recommendedName>
</protein>
<sequence length="337" mass="38563">MDSPKVTVPDALVRTRKLPAMAKVLWCFFRLMDAKKPVLSFKEVREAVGVAQNSLLKYIGVLVDTGWLRYTRRRNQFACKAIWKRGRPAFRLPMDLVCDPEVPAEAKLVLGTITKLTDGFNYEDLQRRTGYSQETLFKYLDLLLRLGWLRGSVSRQGRKKYYRVTARNPHQERRKQDVELFHRSMALARKRLGYSVGQLLLGYKVSLLIHESILIENGHLWGLVNHRTGGRLLYDLLLPEYRVAIEFQGPQHDRPTALYPDEAEFRAQQARDALKRTLSTKLGIRLIEVKAEDLSFPRLADLLRAAGVPLKADPRAAAPHLYTLLEQEAALYRAAAG</sequence>
<dbReference type="EMBL" id="JAGGLG010000006">
    <property type="protein sequence ID" value="MBP2017619.1"/>
    <property type="molecule type" value="Genomic_DNA"/>
</dbReference>
<dbReference type="InterPro" id="IPR036390">
    <property type="entry name" value="WH_DNA-bd_sf"/>
</dbReference>
<evidence type="ECO:0000313" key="2">
    <source>
        <dbReference type="Proteomes" id="UP001519289"/>
    </source>
</evidence>
<evidence type="ECO:0000313" key="1">
    <source>
        <dbReference type="EMBL" id="MBP2017619.1"/>
    </source>
</evidence>
<dbReference type="SUPFAM" id="SSF46785">
    <property type="entry name" value="Winged helix' DNA-binding domain"/>
    <property type="match status" value="1"/>
</dbReference>
<gene>
    <name evidence="1" type="ORF">J2Z79_001004</name>
</gene>
<keyword evidence="2" id="KW-1185">Reference proteome</keyword>
<dbReference type="RefSeq" id="WP_209465762.1">
    <property type="nucleotide sequence ID" value="NZ_JAGGLG010000006.1"/>
</dbReference>
<reference evidence="1 2" key="1">
    <citation type="submission" date="2021-03" db="EMBL/GenBank/DDBJ databases">
        <title>Genomic Encyclopedia of Type Strains, Phase IV (KMG-IV): sequencing the most valuable type-strain genomes for metagenomic binning, comparative biology and taxonomic classification.</title>
        <authorList>
            <person name="Goeker M."/>
        </authorList>
    </citation>
    <scope>NUCLEOTIDE SEQUENCE [LARGE SCALE GENOMIC DNA]</scope>
    <source>
        <strain evidence="1 2">DSM 27138</strain>
    </source>
</reference>
<dbReference type="Proteomes" id="UP001519289">
    <property type="component" value="Unassembled WGS sequence"/>
</dbReference>
<proteinExistence type="predicted"/>